<reference evidence="1 2" key="1">
    <citation type="submission" date="2020-08" db="EMBL/GenBank/DDBJ databases">
        <title>Amycolatopsis echigonensis JCM 21831.</title>
        <authorList>
            <person name="Tedsree N."/>
            <person name="Kuncharoen N."/>
            <person name="Likhitwitayawuid K."/>
            <person name="Tanasupawat S."/>
        </authorList>
    </citation>
    <scope>NUCLEOTIDE SEQUENCE [LARGE SCALE GENOMIC DNA]</scope>
    <source>
        <strain evidence="1 2">JCM 21831</strain>
    </source>
</reference>
<evidence type="ECO:0000313" key="1">
    <source>
        <dbReference type="EMBL" id="MBB2504326.1"/>
    </source>
</evidence>
<dbReference type="RefSeq" id="WP_183126282.1">
    <property type="nucleotide sequence ID" value="NZ_JACJHR010000070.1"/>
</dbReference>
<organism evidence="1 2">
    <name type="scientific">Amycolatopsis echigonensis</name>
    <dbReference type="NCBI Taxonomy" id="2576905"/>
    <lineage>
        <taxon>Bacteria</taxon>
        <taxon>Bacillati</taxon>
        <taxon>Actinomycetota</taxon>
        <taxon>Actinomycetes</taxon>
        <taxon>Pseudonocardiales</taxon>
        <taxon>Pseudonocardiaceae</taxon>
        <taxon>Amycolatopsis</taxon>
    </lineage>
</organism>
<dbReference type="Proteomes" id="UP000550260">
    <property type="component" value="Unassembled WGS sequence"/>
</dbReference>
<proteinExistence type="predicted"/>
<gene>
    <name evidence="1" type="ORF">H5411_34935</name>
</gene>
<name>A0A8E1W5B7_9PSEU</name>
<dbReference type="AlphaFoldDB" id="A0A8E1W5B7"/>
<evidence type="ECO:0000313" key="2">
    <source>
        <dbReference type="Proteomes" id="UP000550260"/>
    </source>
</evidence>
<sequence length="389" mass="40236">MTTNASGTGFWTQMPRSNVARWGRALLQSLFLGGSTTSAMSANRSGVLSTASDGTQAFDLQVKVVSGLTMSVQPGTAILSRPGQGPYLGWLLPPAVNVTCDPAPATNPRNDLVVLRIYDSTLGDTVPPEGPVAIQVITGTPGATPVDPLSWDATGAVTDWSTAPVASQRAGGGVGIVLARAQVSTGGVITLTDRRRSTAPIGAVRVLLPGDSLTDPGIMPGDLSWYNRLRVWDGTAWRGLQNMRFPRIAATGSGANASFTGAMNTSYPLASVAIPDPGYSYRIKVSGSIFLSGMSNSSGGVSHQFGAMVDSQTLIGPSGAPSAATVGSMFVGQTNGTFANPNFERTNPTVYTGAHTVYLILLLGSQGPATWGPLNARSDYEFSVEAVPA</sequence>
<accession>A0A8E1W5B7</accession>
<dbReference type="EMBL" id="JACJHR010000070">
    <property type="protein sequence ID" value="MBB2504326.1"/>
    <property type="molecule type" value="Genomic_DNA"/>
</dbReference>
<comment type="caution">
    <text evidence="1">The sequence shown here is derived from an EMBL/GenBank/DDBJ whole genome shotgun (WGS) entry which is preliminary data.</text>
</comment>
<protein>
    <submittedName>
        <fullName evidence="1">Uncharacterized protein</fullName>
    </submittedName>
</protein>